<dbReference type="Proteomes" id="UP000004931">
    <property type="component" value="Unassembled WGS sequence"/>
</dbReference>
<gene>
    <name evidence="6" type="ORF">GP2143_14276</name>
</gene>
<evidence type="ECO:0000256" key="4">
    <source>
        <dbReference type="ARBA" id="ARBA00023163"/>
    </source>
</evidence>
<dbReference type="SUPFAM" id="SSF88946">
    <property type="entry name" value="Sigma2 domain of RNA polymerase sigma factors"/>
    <property type="match status" value="1"/>
</dbReference>
<dbReference type="NCBIfam" id="TIGR02937">
    <property type="entry name" value="sigma70-ECF"/>
    <property type="match status" value="1"/>
</dbReference>
<feature type="domain" description="RNA polymerase sigma-70" evidence="5">
    <location>
        <begin position="277"/>
        <end position="290"/>
    </location>
</feature>
<dbReference type="InterPro" id="IPR007627">
    <property type="entry name" value="RNA_pol_sigma70_r2"/>
</dbReference>
<dbReference type="Gene3D" id="1.20.120.1810">
    <property type="match status" value="1"/>
</dbReference>
<keyword evidence="1" id="KW-0805">Transcription regulation</keyword>
<evidence type="ECO:0000256" key="3">
    <source>
        <dbReference type="ARBA" id="ARBA00023125"/>
    </source>
</evidence>
<proteinExistence type="predicted"/>
<organism evidence="6 7">
    <name type="scientific">marine gamma proteobacterium HTCC2143</name>
    <dbReference type="NCBI Taxonomy" id="247633"/>
    <lineage>
        <taxon>Bacteria</taxon>
        <taxon>Pseudomonadati</taxon>
        <taxon>Pseudomonadota</taxon>
        <taxon>Gammaproteobacteria</taxon>
        <taxon>Cellvibrionales</taxon>
        <taxon>Spongiibacteraceae</taxon>
        <taxon>BD1-7 clade</taxon>
    </lineage>
</organism>
<dbReference type="InterPro" id="IPR013325">
    <property type="entry name" value="RNA_pol_sigma_r2"/>
</dbReference>
<dbReference type="Gene3D" id="1.10.10.10">
    <property type="entry name" value="Winged helix-like DNA-binding domain superfamily/Winged helix DNA-binding domain"/>
    <property type="match status" value="2"/>
</dbReference>
<dbReference type="PROSITE" id="PS00715">
    <property type="entry name" value="SIGMA70_1"/>
    <property type="match status" value="1"/>
</dbReference>
<dbReference type="InterPro" id="IPR036388">
    <property type="entry name" value="WH-like_DNA-bd_sf"/>
</dbReference>
<dbReference type="AlphaFoldDB" id="A0Y8H5"/>
<reference evidence="6 7" key="1">
    <citation type="journal article" date="2010" name="J. Bacteriol.">
        <title>Genome sequence of the oligotrophic marine Gammaproteobacterium HTCC2143, isolated from the Oregon Coast.</title>
        <authorList>
            <person name="Oh H.M."/>
            <person name="Kang I."/>
            <person name="Ferriera S."/>
            <person name="Giovannoni S.J."/>
            <person name="Cho J.C."/>
        </authorList>
    </citation>
    <scope>NUCLEOTIDE SEQUENCE [LARGE SCALE GENOMIC DNA]</scope>
    <source>
        <strain evidence="6 7">HTCC2143</strain>
    </source>
</reference>
<dbReference type="InterPro" id="IPR013324">
    <property type="entry name" value="RNA_pol_sigma_r3/r4-like"/>
</dbReference>
<dbReference type="EMBL" id="AAVT01000001">
    <property type="protein sequence ID" value="EAW32429.1"/>
    <property type="molecule type" value="Genomic_DNA"/>
</dbReference>
<dbReference type="InterPro" id="IPR050239">
    <property type="entry name" value="Sigma-70_RNA_pol_init_factors"/>
</dbReference>
<dbReference type="PRINTS" id="PR00046">
    <property type="entry name" value="SIGMA70FCT"/>
</dbReference>
<dbReference type="Pfam" id="PF04545">
    <property type="entry name" value="Sigma70_r4"/>
    <property type="match status" value="1"/>
</dbReference>
<dbReference type="STRING" id="247633.GP2143_14276"/>
<keyword evidence="3" id="KW-0238">DNA-binding</keyword>
<dbReference type="OrthoDB" id="9809557at2"/>
<comment type="caution">
    <text evidence="6">The sequence shown here is derived from an EMBL/GenBank/DDBJ whole genome shotgun (WGS) entry which is preliminary data.</text>
</comment>
<sequence length="491" mass="55179">MNAILSDSNTLRFDDYDDFLDDDLRGLADGKSAVPSEKLSNVPPNPAEMASNSLGLFHRQVSPYRLLAAEEERGLARRMQASLQSLIQVLLASSDSRGDFHQLIRLLQQADQTKPASLSTDEHFALRREIKDLLGNEDHLLPLEEIGHALNQWNAQSRDKRQSSVAGIAEGMVGISAPISQIHWPAQLLIVFAERYLPAQSESLLSTALDKYLRSDSDLAKGAPSIRRDSSNLERVKELGALKKEYVDYRNVMVNHNLRLVYHIAKRYNSGTLPMLELIQEGVFGLVRAVEKFQPASGNRFSTYAYLWIEAKVRLTHEKLNSLVRLPSSNFQDVIKLRRSMEQSRSTGERFSTRNVAAKLDMTQAHVELLLRTKSQPLSLDQPVGGEDNDLSLSGTLQLEQPPVSSLVLNSDMQRQVTELLSELTSREAYILQHRFGLGDMEPMSRESIGKNIGLSRERVRQIEKAALISLKELLDNTERGDDLKLYLAPE</sequence>
<dbReference type="Pfam" id="PF04542">
    <property type="entry name" value="Sigma70_r2"/>
    <property type="match status" value="1"/>
</dbReference>
<evidence type="ECO:0000256" key="2">
    <source>
        <dbReference type="ARBA" id="ARBA00023082"/>
    </source>
</evidence>
<protein>
    <submittedName>
        <fullName evidence="6">RNA polymerase sigma-70 factor family protein</fullName>
    </submittedName>
</protein>
<evidence type="ECO:0000313" key="7">
    <source>
        <dbReference type="Proteomes" id="UP000004931"/>
    </source>
</evidence>
<keyword evidence="7" id="KW-1185">Reference proteome</keyword>
<evidence type="ECO:0000259" key="5">
    <source>
        <dbReference type="PROSITE" id="PS00715"/>
    </source>
</evidence>
<dbReference type="InterPro" id="IPR007630">
    <property type="entry name" value="RNA_pol_sigma70_r4"/>
</dbReference>
<dbReference type="GO" id="GO:0006352">
    <property type="term" value="P:DNA-templated transcription initiation"/>
    <property type="evidence" value="ECO:0007669"/>
    <property type="project" value="InterPro"/>
</dbReference>
<dbReference type="SUPFAM" id="SSF88659">
    <property type="entry name" value="Sigma3 and sigma4 domains of RNA polymerase sigma factors"/>
    <property type="match status" value="1"/>
</dbReference>
<accession>A0Y8H5</accession>
<dbReference type="InterPro" id="IPR014284">
    <property type="entry name" value="RNA_pol_sigma-70_dom"/>
</dbReference>
<evidence type="ECO:0000256" key="1">
    <source>
        <dbReference type="ARBA" id="ARBA00023015"/>
    </source>
</evidence>
<dbReference type="GO" id="GO:0003677">
    <property type="term" value="F:DNA binding"/>
    <property type="evidence" value="ECO:0007669"/>
    <property type="project" value="UniProtKB-KW"/>
</dbReference>
<name>A0Y8H5_9GAMM</name>
<evidence type="ECO:0000313" key="6">
    <source>
        <dbReference type="EMBL" id="EAW32429.1"/>
    </source>
</evidence>
<dbReference type="eggNOG" id="COG0568">
    <property type="taxonomic scope" value="Bacteria"/>
</dbReference>
<dbReference type="GO" id="GO:0016987">
    <property type="term" value="F:sigma factor activity"/>
    <property type="evidence" value="ECO:0007669"/>
    <property type="project" value="UniProtKB-KW"/>
</dbReference>
<dbReference type="PANTHER" id="PTHR30603:SF47">
    <property type="entry name" value="RNA POLYMERASE SIGMA FACTOR SIGD, CHLOROPLASTIC"/>
    <property type="match status" value="1"/>
</dbReference>
<dbReference type="InterPro" id="IPR000943">
    <property type="entry name" value="RNA_pol_sigma70"/>
</dbReference>
<keyword evidence="2" id="KW-0731">Sigma factor</keyword>
<keyword evidence="4" id="KW-0804">Transcription</keyword>
<dbReference type="PANTHER" id="PTHR30603">
    <property type="entry name" value="RNA POLYMERASE SIGMA FACTOR RPO"/>
    <property type="match status" value="1"/>
</dbReference>